<proteinExistence type="predicted"/>
<dbReference type="RefSeq" id="WP_141483626.1">
    <property type="nucleotide sequence ID" value="NZ_SMDN01000001.1"/>
</dbReference>
<keyword evidence="3" id="KW-1185">Reference proteome</keyword>
<organism evidence="2 3">
    <name type="scientific">Mycoplasmopsis mucosicanis</name>
    <dbReference type="NCBI Taxonomy" id="458208"/>
    <lineage>
        <taxon>Bacteria</taxon>
        <taxon>Bacillati</taxon>
        <taxon>Mycoplasmatota</taxon>
        <taxon>Mycoplasmoidales</taxon>
        <taxon>Metamycoplasmataceae</taxon>
        <taxon>Mycoplasmopsis</taxon>
    </lineage>
</organism>
<evidence type="ECO:0008006" key="4">
    <source>
        <dbReference type="Google" id="ProtNLM"/>
    </source>
</evidence>
<sequence>MKKRLILSLVTISASTPLVAAACVNPFQDNNIIKKARLHYNQNKILATKTFEVFKEKLINSKIYPTNSDQEKQTFNYVLATFEKFFKSLDKSSYLHLELYRENFALDEIKLNNQQKDEKGNNVAAPIKKEAQVLLLEYLFDKSPFAYKQLENTRLNKKIKDKNSVETNIDFTALDNSVLPVYFPNVIADINYSDKFVKNDNLENFKSAYQLVLQNGRKIFKNLNTDANFNDGFTRSLAPIYYVIKPEKTDNDDKKAINQNYAPDKSNFTMFSVENFAKLEQDVKTRIFDFAADPQAYLNKNIKYATRSFKDNKNENKMNFDSAVKRYNNGLSRYGLAEYVAYALYSIRPTQVQFFAFTNKSDKSTHYMVEYTLNNQSYLFDVEKDFLSKENNSQPTIYSSKNELNNAGYEYLDNRLGTKPIWA</sequence>
<feature type="chain" id="PRO_5021307448" description="Lipoprotein" evidence="1">
    <location>
        <begin position="21"/>
        <end position="423"/>
    </location>
</feature>
<dbReference type="AlphaFoldDB" id="A0A507SVK5"/>
<comment type="caution">
    <text evidence="2">The sequence shown here is derived from an EMBL/GenBank/DDBJ whole genome shotgun (WGS) entry which is preliminary data.</text>
</comment>
<evidence type="ECO:0000256" key="1">
    <source>
        <dbReference type="SAM" id="SignalP"/>
    </source>
</evidence>
<evidence type="ECO:0000313" key="2">
    <source>
        <dbReference type="EMBL" id="TQC54214.1"/>
    </source>
</evidence>
<protein>
    <recommendedName>
        <fullName evidence="4">Lipoprotein</fullName>
    </recommendedName>
</protein>
<dbReference type="OrthoDB" id="397517at2"/>
<evidence type="ECO:0000313" key="3">
    <source>
        <dbReference type="Proteomes" id="UP000320801"/>
    </source>
</evidence>
<name>A0A507SVK5_9BACT</name>
<gene>
    <name evidence="2" type="ORF">E1I18_00360</name>
</gene>
<dbReference type="Proteomes" id="UP000320801">
    <property type="component" value="Unassembled WGS sequence"/>
</dbReference>
<keyword evidence="1" id="KW-0732">Signal</keyword>
<dbReference type="PROSITE" id="PS51257">
    <property type="entry name" value="PROKAR_LIPOPROTEIN"/>
    <property type="match status" value="1"/>
</dbReference>
<feature type="signal peptide" evidence="1">
    <location>
        <begin position="1"/>
        <end position="20"/>
    </location>
</feature>
<accession>A0A507SVK5</accession>
<dbReference type="EMBL" id="SMDN01000001">
    <property type="protein sequence ID" value="TQC54214.1"/>
    <property type="molecule type" value="Genomic_DNA"/>
</dbReference>
<reference evidence="2 3" key="1">
    <citation type="submission" date="2019-03" db="EMBL/GenBank/DDBJ databases">
        <title>Characterization of a novel Mycoplasma cynos real-time PCR assay.</title>
        <authorList>
            <person name="Tallmadge R.L."/>
            <person name="Mitchell P.K."/>
            <person name="Goodman L."/>
        </authorList>
    </citation>
    <scope>NUCLEOTIDE SEQUENCE [LARGE SCALE GENOMIC DNA]</scope>
    <source>
        <strain evidence="2 3">1642</strain>
    </source>
</reference>